<organism evidence="6">
    <name type="scientific">Melampsora larici-populina (strain 98AG31 / pathotype 3-4-7)</name>
    <name type="common">Poplar leaf rust fungus</name>
    <dbReference type="NCBI Taxonomy" id="747676"/>
    <lineage>
        <taxon>Eukaryota</taxon>
        <taxon>Fungi</taxon>
        <taxon>Dikarya</taxon>
        <taxon>Basidiomycota</taxon>
        <taxon>Pucciniomycotina</taxon>
        <taxon>Pucciniomycetes</taxon>
        <taxon>Pucciniales</taxon>
        <taxon>Melampsoraceae</taxon>
        <taxon>Melampsora</taxon>
    </lineage>
</organism>
<evidence type="ECO:0000256" key="2">
    <source>
        <dbReference type="SAM" id="Coils"/>
    </source>
</evidence>
<dbReference type="PANTHER" id="PTHR14490:SF5">
    <property type="entry name" value="PROTEIN KRI1 HOMOLOG"/>
    <property type="match status" value="1"/>
</dbReference>
<feature type="region of interest" description="Disordered" evidence="3">
    <location>
        <begin position="18"/>
        <end position="81"/>
    </location>
</feature>
<feature type="compositionally biased region" description="Basic and acidic residues" evidence="3">
    <location>
        <begin position="18"/>
        <end position="28"/>
    </location>
</feature>
<dbReference type="FunCoup" id="F4RLM6">
    <property type="interactions" value="232"/>
</dbReference>
<feature type="compositionally biased region" description="Polar residues" evidence="3">
    <location>
        <begin position="646"/>
        <end position="658"/>
    </location>
</feature>
<dbReference type="HOGENOM" id="CLU_009647_2_0_1"/>
<name>F4RLM6_MELLP</name>
<feature type="compositionally biased region" description="Basic and acidic residues" evidence="3">
    <location>
        <begin position="156"/>
        <end position="170"/>
    </location>
</feature>
<keyword evidence="6" id="KW-1185">Reference proteome</keyword>
<evidence type="ECO:0000313" key="5">
    <source>
        <dbReference type="EMBL" id="EGG06722.1"/>
    </source>
</evidence>
<dbReference type="Proteomes" id="UP000001072">
    <property type="component" value="Unassembled WGS sequence"/>
</dbReference>
<dbReference type="InterPro" id="IPR018034">
    <property type="entry name" value="Kri1"/>
</dbReference>
<dbReference type="GO" id="GO:0000447">
    <property type="term" value="P:endonucleolytic cleavage in ITS1 to separate SSU-rRNA from 5.8S rRNA and LSU-rRNA from tricistronic rRNA transcript (SSU-rRNA, 5.8S rRNA, LSU-rRNA)"/>
    <property type="evidence" value="ECO:0007669"/>
    <property type="project" value="TreeGrafter"/>
</dbReference>
<feature type="compositionally biased region" description="Polar residues" evidence="3">
    <location>
        <begin position="29"/>
        <end position="40"/>
    </location>
</feature>
<feature type="compositionally biased region" description="Basic and acidic residues" evidence="3">
    <location>
        <begin position="634"/>
        <end position="644"/>
    </location>
</feature>
<dbReference type="STRING" id="747676.F4RLM6"/>
<feature type="compositionally biased region" description="Acidic residues" evidence="3">
    <location>
        <begin position="525"/>
        <end position="536"/>
    </location>
</feature>
<feature type="region of interest" description="Disordered" evidence="3">
    <location>
        <begin position="99"/>
        <end position="182"/>
    </location>
</feature>
<evidence type="ECO:0000256" key="3">
    <source>
        <dbReference type="SAM" id="MobiDB-lite"/>
    </source>
</evidence>
<feature type="region of interest" description="Disordered" evidence="3">
    <location>
        <begin position="296"/>
        <end position="328"/>
    </location>
</feature>
<dbReference type="GO" id="GO:0030686">
    <property type="term" value="C:90S preribosome"/>
    <property type="evidence" value="ECO:0007669"/>
    <property type="project" value="TreeGrafter"/>
</dbReference>
<dbReference type="Pfam" id="PF12936">
    <property type="entry name" value="Kri1_C"/>
    <property type="match status" value="1"/>
</dbReference>
<feature type="coiled-coil region" evidence="2">
    <location>
        <begin position="379"/>
        <end position="406"/>
    </location>
</feature>
<feature type="compositionally biased region" description="Basic residues" evidence="3">
    <location>
        <begin position="503"/>
        <end position="519"/>
    </location>
</feature>
<dbReference type="VEuPathDB" id="FungiDB:MELLADRAFT_86393"/>
<dbReference type="OrthoDB" id="10252032at2759"/>
<evidence type="ECO:0000256" key="1">
    <source>
        <dbReference type="ARBA" id="ARBA00007473"/>
    </source>
</evidence>
<reference evidence="6" key="1">
    <citation type="journal article" date="2011" name="Proc. Natl. Acad. Sci. U.S.A.">
        <title>Obligate biotrophy features unraveled by the genomic analysis of rust fungi.</title>
        <authorList>
            <person name="Duplessis S."/>
            <person name="Cuomo C.A."/>
            <person name="Lin Y.-C."/>
            <person name="Aerts A."/>
            <person name="Tisserant E."/>
            <person name="Veneault-Fourrey C."/>
            <person name="Joly D.L."/>
            <person name="Hacquard S."/>
            <person name="Amselem J."/>
            <person name="Cantarel B.L."/>
            <person name="Chiu R."/>
            <person name="Coutinho P.M."/>
            <person name="Feau N."/>
            <person name="Field M."/>
            <person name="Frey P."/>
            <person name="Gelhaye E."/>
            <person name="Goldberg J."/>
            <person name="Grabherr M.G."/>
            <person name="Kodira C.D."/>
            <person name="Kohler A."/>
            <person name="Kuees U."/>
            <person name="Lindquist E.A."/>
            <person name="Lucas S.M."/>
            <person name="Mago R."/>
            <person name="Mauceli E."/>
            <person name="Morin E."/>
            <person name="Murat C."/>
            <person name="Pangilinan J.L."/>
            <person name="Park R."/>
            <person name="Pearson M."/>
            <person name="Quesneville H."/>
            <person name="Rouhier N."/>
            <person name="Sakthikumar S."/>
            <person name="Salamov A.A."/>
            <person name="Schmutz J."/>
            <person name="Selles B."/>
            <person name="Shapiro H."/>
            <person name="Tanguay P."/>
            <person name="Tuskan G.A."/>
            <person name="Henrissat B."/>
            <person name="Van de Peer Y."/>
            <person name="Rouze P."/>
            <person name="Ellis J.G."/>
            <person name="Dodds P.N."/>
            <person name="Schein J.E."/>
            <person name="Zhong S."/>
            <person name="Hamelin R.C."/>
            <person name="Grigoriev I.V."/>
            <person name="Szabo L.J."/>
            <person name="Martin F."/>
        </authorList>
    </citation>
    <scope>NUCLEOTIDE SEQUENCE [LARGE SCALE GENOMIC DNA]</scope>
    <source>
        <strain evidence="6">98AG31 / pathotype 3-4-7</strain>
    </source>
</reference>
<keyword evidence="2" id="KW-0175">Coiled coil</keyword>
<comment type="similarity">
    <text evidence="1">Belongs to the KRI1 family.</text>
</comment>
<feature type="domain" description="Kri1-like C-terminal" evidence="4">
    <location>
        <begin position="557"/>
        <end position="636"/>
    </location>
</feature>
<dbReference type="Pfam" id="PF05178">
    <property type="entry name" value="Kri1"/>
    <property type="match status" value="1"/>
</dbReference>
<protein>
    <recommendedName>
        <fullName evidence="4">Kri1-like C-terminal domain-containing protein</fullName>
    </recommendedName>
</protein>
<dbReference type="RefSeq" id="XP_007410162.1">
    <property type="nucleotide sequence ID" value="XM_007410100.1"/>
</dbReference>
<sequence>MAPIDLFDTVAESSERVIKGKGKGRAEQQTENGFNFNEQYAQKYETRKRGEELTKLKDKYGPDYEESEDEDLSSEDSDAEFITPEVDAAILKTLARIKRSDPTLYEGGQPVFQEEESQHSAARANRTKTKNDNESAHRQKPLLLRDYQRQALLSGKDVKLNDGSEEKKQFDPTPAEEAEILREETKRIFYNATKEGEASEGGSSDEVEDLLIPREKTLDEAEKDEEDYQNFLLERVGREDIRVAFESLAEPSNVVKTNEDNLGEDDETFLKNYVLGRGWIDKEAKKIPKYAEIVKSEGRRHQSDSTNPSHAAKSQAPGRTLIDETQDDDEDEEFVEKAEEFEAKYNFRFEDSAQTIVTHAREMDHSVRRTDDARKTARAAAKARKREEKQQKMDELNRLKELKRTALMAKLDVIKKNAGAEEFNMDDFDLESDFDPDSHDRRMGNAFNNQFYGQEDPDGKPVWDDDIDIDDIIPPQEYEADDTQIDFEPGGDAYDPLAPAPKGSKRQKKREKKQSKKQKFIGETLGEEVEAEEPNGELERELIDLEALPSDKRKKRILDALDEYHKLDYEDLIGDLRTRFKYTEVEPDPLNITPAEILMATDAELNDIIGLGKLAPYRTEPDKKSATRKKKLKELRGRLKDRSWGEANQTGPADSSALNKYGKRGAAQHADGAQGPPKKRMGRKERQRQKDQSEVHMQIETVAT</sequence>
<dbReference type="eggNOG" id="KOG2409">
    <property type="taxonomic scope" value="Eukaryota"/>
</dbReference>
<evidence type="ECO:0000259" key="4">
    <source>
        <dbReference type="Pfam" id="PF12936"/>
    </source>
</evidence>
<evidence type="ECO:0000313" key="6">
    <source>
        <dbReference type="Proteomes" id="UP000001072"/>
    </source>
</evidence>
<dbReference type="GeneID" id="18934174"/>
<accession>F4RLM6</accession>
<feature type="compositionally biased region" description="Acidic residues" evidence="3">
    <location>
        <begin position="63"/>
        <end position="79"/>
    </location>
</feature>
<feature type="region of interest" description="Disordered" evidence="3">
    <location>
        <begin position="428"/>
        <end position="536"/>
    </location>
</feature>
<dbReference type="PANTHER" id="PTHR14490">
    <property type="entry name" value="ZINC FINGER, ZZ TYPE"/>
    <property type="match status" value="1"/>
</dbReference>
<feature type="region of interest" description="Disordered" evidence="3">
    <location>
        <begin position="618"/>
        <end position="704"/>
    </location>
</feature>
<dbReference type="AlphaFoldDB" id="F4RLM6"/>
<dbReference type="KEGG" id="mlr:MELLADRAFT_86393"/>
<dbReference type="GO" id="GO:0005730">
    <property type="term" value="C:nucleolus"/>
    <property type="evidence" value="ECO:0007669"/>
    <property type="project" value="TreeGrafter"/>
</dbReference>
<dbReference type="InterPro" id="IPR024626">
    <property type="entry name" value="Kri1-like_C"/>
</dbReference>
<feature type="compositionally biased region" description="Basic residues" evidence="3">
    <location>
        <begin position="677"/>
        <end position="687"/>
    </location>
</feature>
<feature type="compositionally biased region" description="Basic and acidic residues" evidence="3">
    <location>
        <begin position="44"/>
        <end position="62"/>
    </location>
</feature>
<dbReference type="InParanoid" id="F4RLM6"/>
<proteinExistence type="inferred from homology"/>
<gene>
    <name evidence="5" type="ORF">MELLADRAFT_86393</name>
</gene>
<dbReference type="EMBL" id="GL883107">
    <property type="protein sequence ID" value="EGG06722.1"/>
    <property type="molecule type" value="Genomic_DNA"/>
</dbReference>